<dbReference type="InterPro" id="IPR011013">
    <property type="entry name" value="Gal_mutarotase_sf_dom"/>
</dbReference>
<dbReference type="GO" id="GO:0033499">
    <property type="term" value="P:galactose catabolic process via UDP-galactose, Leloir pathway"/>
    <property type="evidence" value="ECO:0007669"/>
    <property type="project" value="TreeGrafter"/>
</dbReference>
<protein>
    <submittedName>
        <fullName evidence="1">Aldose 1-epimerase</fullName>
    </submittedName>
</protein>
<dbReference type="PANTHER" id="PTHR10091:SF0">
    <property type="entry name" value="GALACTOSE MUTAROTASE"/>
    <property type="match status" value="1"/>
</dbReference>
<evidence type="ECO:0000313" key="1">
    <source>
        <dbReference type="EMBL" id="RPF28802.1"/>
    </source>
</evidence>
<dbReference type="AlphaFoldDB" id="A0A3N4ZTJ9"/>
<dbReference type="GO" id="GO:0004034">
    <property type="term" value="F:aldose 1-epimerase activity"/>
    <property type="evidence" value="ECO:0007669"/>
    <property type="project" value="TreeGrafter"/>
</dbReference>
<dbReference type="EMBL" id="RKRA01000001">
    <property type="protein sequence ID" value="RPF28802.1"/>
    <property type="molecule type" value="Genomic_DNA"/>
</dbReference>
<dbReference type="InterPro" id="IPR014718">
    <property type="entry name" value="GH-type_carb-bd"/>
</dbReference>
<dbReference type="GO" id="GO:0030246">
    <property type="term" value="F:carbohydrate binding"/>
    <property type="evidence" value="ECO:0007669"/>
    <property type="project" value="InterPro"/>
</dbReference>
<dbReference type="Proteomes" id="UP000280726">
    <property type="component" value="Unassembled WGS sequence"/>
</dbReference>
<organism evidence="1 2">
    <name type="scientific">Georgenia muralis</name>
    <dbReference type="NCBI Taxonomy" id="154117"/>
    <lineage>
        <taxon>Bacteria</taxon>
        <taxon>Bacillati</taxon>
        <taxon>Actinomycetota</taxon>
        <taxon>Actinomycetes</taxon>
        <taxon>Micrococcales</taxon>
        <taxon>Bogoriellaceae</taxon>
        <taxon>Georgenia</taxon>
    </lineage>
</organism>
<dbReference type="PANTHER" id="PTHR10091">
    <property type="entry name" value="ALDOSE-1-EPIMERASE"/>
    <property type="match status" value="1"/>
</dbReference>
<name>A0A3N4ZTJ9_9MICO</name>
<evidence type="ECO:0000313" key="2">
    <source>
        <dbReference type="Proteomes" id="UP000280726"/>
    </source>
</evidence>
<dbReference type="Gene3D" id="2.70.98.10">
    <property type="match status" value="1"/>
</dbReference>
<dbReference type="SUPFAM" id="SSF74650">
    <property type="entry name" value="Galactose mutarotase-like"/>
    <property type="match status" value="1"/>
</dbReference>
<dbReference type="GO" id="GO:0006006">
    <property type="term" value="P:glucose metabolic process"/>
    <property type="evidence" value="ECO:0007669"/>
    <property type="project" value="TreeGrafter"/>
</dbReference>
<accession>A0A3N4ZTJ9</accession>
<reference evidence="1 2" key="1">
    <citation type="submission" date="2018-11" db="EMBL/GenBank/DDBJ databases">
        <title>Sequencing the genomes of 1000 actinobacteria strains.</title>
        <authorList>
            <person name="Klenk H.-P."/>
        </authorList>
    </citation>
    <scope>NUCLEOTIDE SEQUENCE [LARGE SCALE GENOMIC DNA]</scope>
    <source>
        <strain evidence="1 2">DSM 14418</strain>
    </source>
</reference>
<gene>
    <name evidence="1" type="ORF">EDD32_3348</name>
</gene>
<dbReference type="RefSeq" id="WP_170175335.1">
    <property type="nucleotide sequence ID" value="NZ_RKRA01000001.1"/>
</dbReference>
<dbReference type="InterPro" id="IPR008183">
    <property type="entry name" value="Aldose_1/G6P_1-epimerase"/>
</dbReference>
<sequence length="341" mass="36386">METSSVTRAAVTRGDLDGQTTWVLTHPDGALLEVAETGATLLRWQVPGPDGAPVDLHDGYRSAAELAERDGYRGVVLAPWSNRVRDARYTFAGTSHDLGADVDGTREALHGLLTDVPWRRAAAGATDSDRTLRLTATITPDLNPGYPFTVEVTATYSLGIGSFGEARLGLELVARNLGDTAAPVALGWHPYLRLPGHASVDELELSVPARARVLTDAARIPLAGEQAYAGTAAPVRFAPLGQTALDDAFTNLVPDDDGVVATVVRSPRTGDTLTVEQEPFQARVVHVFTGDALERDPRGSIAVEPCQLLTDALNRADQADELALAPGERRQLVTDVVYRRG</sequence>
<dbReference type="Pfam" id="PF01263">
    <property type="entry name" value="Aldose_epim"/>
    <property type="match status" value="1"/>
</dbReference>
<keyword evidence="2" id="KW-1185">Reference proteome</keyword>
<proteinExistence type="predicted"/>
<comment type="caution">
    <text evidence="1">The sequence shown here is derived from an EMBL/GenBank/DDBJ whole genome shotgun (WGS) entry which is preliminary data.</text>
</comment>